<feature type="chain" id="PRO_5009724450" description="Protein kinase domain-containing protein" evidence="1">
    <location>
        <begin position="29"/>
        <end position="445"/>
    </location>
</feature>
<accession>U5H677</accession>
<organism evidence="3">
    <name type="scientific">Microbotryum lychnidis-dioicae (strain p1A1 Lamole / MvSl-1064)</name>
    <name type="common">Anther smut fungus</name>
    <dbReference type="NCBI Taxonomy" id="683840"/>
    <lineage>
        <taxon>Eukaryota</taxon>
        <taxon>Fungi</taxon>
        <taxon>Dikarya</taxon>
        <taxon>Basidiomycota</taxon>
        <taxon>Pucciniomycotina</taxon>
        <taxon>Microbotryomycetes</taxon>
        <taxon>Microbotryales</taxon>
        <taxon>Microbotryaceae</taxon>
        <taxon>Microbotryum</taxon>
    </lineage>
</organism>
<dbReference type="GO" id="GO:0005524">
    <property type="term" value="F:ATP binding"/>
    <property type="evidence" value="ECO:0007669"/>
    <property type="project" value="InterPro"/>
</dbReference>
<dbReference type="InterPro" id="IPR008266">
    <property type="entry name" value="Tyr_kinase_AS"/>
</dbReference>
<feature type="domain" description="Protein kinase" evidence="2">
    <location>
        <begin position="108"/>
        <end position="388"/>
    </location>
</feature>
<protein>
    <recommendedName>
        <fullName evidence="2">Protein kinase domain-containing protein</fullName>
    </recommendedName>
</protein>
<gene>
    <name evidence="3" type="ORF">MVLG_02781</name>
</gene>
<sequence length="445" mass="50359">MICTTALRAHAIGVTLCGDLLQVYLVNACGVFTTTPRKCGQEAVLLRRVLSHLIELDDDGIGMLASTNEFDDIYGNFVVSDKFLPPRAHDFESELGDISDLEIQELIFRRRSCSGRATSAFRVTARHAPVDPTSISLPTSVTEYAMTVAWVEFFCLDDAITLRRKMHAASRIDTEGLCLSAGIYRDDFRTLPIFFGEDESFDDIQPRALEVVFHQQYYWPLNTATTTKEIAQAVLGVVKGHRNLYKLGYIHRDISKDNVVIDRDGVGVLIDYHVAVPHNRPCTELQHKTRSGTWPYLACSILAQPNEPLGVVHERWHDIESLFYVVMEISFCEPYKGNEEVFVMTPKGETIWRYWNSPEADLVYALKDRLRMDKAYRSLLEGCAHRFTGIQLLLDILRRNCGLDSRLLGLEVAMEEAQLGELWGPSKAMSHESIISDIEQLLPLL</sequence>
<evidence type="ECO:0000313" key="3">
    <source>
        <dbReference type="EMBL" id="KDE06893.1"/>
    </source>
</evidence>
<dbReference type="PANTHER" id="PTHR38248:SF2">
    <property type="entry name" value="FUNK1 11"/>
    <property type="match status" value="1"/>
</dbReference>
<dbReference type="Proteomes" id="UP000017200">
    <property type="component" value="Unassembled WGS sequence"/>
</dbReference>
<dbReference type="GO" id="GO:0004672">
    <property type="term" value="F:protein kinase activity"/>
    <property type="evidence" value="ECO:0007669"/>
    <property type="project" value="InterPro"/>
</dbReference>
<evidence type="ECO:0000313" key="4">
    <source>
        <dbReference type="EnsemblFungi" id="MVLG_02781T0"/>
    </source>
</evidence>
<dbReference type="Gene3D" id="1.10.510.10">
    <property type="entry name" value="Transferase(Phosphotransferase) domain 1"/>
    <property type="match status" value="1"/>
</dbReference>
<name>U5H677_USTV1</name>
<dbReference type="EMBL" id="AEIJ01000262">
    <property type="status" value="NOT_ANNOTATED_CDS"/>
    <property type="molecule type" value="Genomic_DNA"/>
</dbReference>
<evidence type="ECO:0000313" key="5">
    <source>
        <dbReference type="Proteomes" id="UP000017200"/>
    </source>
</evidence>
<dbReference type="PANTHER" id="PTHR38248">
    <property type="entry name" value="FUNK1 6"/>
    <property type="match status" value="1"/>
</dbReference>
<dbReference type="SUPFAM" id="SSF56112">
    <property type="entry name" value="Protein kinase-like (PK-like)"/>
    <property type="match status" value="1"/>
</dbReference>
<dbReference type="InterPro" id="IPR000719">
    <property type="entry name" value="Prot_kinase_dom"/>
</dbReference>
<reference evidence="3" key="2">
    <citation type="submission" date="2010-11" db="EMBL/GenBank/DDBJ databases">
        <authorList>
            <consortium name="The Broad Institute Genome Sequencing Platform"/>
            <person name="Earl A."/>
            <person name="Ward D."/>
            <person name="Feldgarden M."/>
            <person name="Gevers D."/>
            <person name="Butler R."/>
            <person name="Young S.K."/>
            <person name="Zeng Q."/>
            <person name="Gargeya S."/>
            <person name="Fitzgerald M."/>
            <person name="Haas B."/>
            <person name="Abouelleil A."/>
            <person name="Alvarado L."/>
            <person name="Arachchi H.M."/>
            <person name="Berlin A."/>
            <person name="Brown A."/>
            <person name="Chapman S.B."/>
            <person name="Chen Z."/>
            <person name="Dunbar C."/>
            <person name="Freedman E."/>
            <person name="Gearin G."/>
            <person name="Gellesch M."/>
            <person name="Goldberg J."/>
            <person name="Griggs A."/>
            <person name="Gujja S."/>
            <person name="Heilman E."/>
            <person name="Heiman D."/>
            <person name="Howarth C."/>
            <person name="Larson L."/>
            <person name="Lui A."/>
            <person name="MacDonald P.J.P."/>
            <person name="Mehta T."/>
            <person name="Montmayeur A."/>
            <person name="Murphy C."/>
            <person name="Neiman D."/>
            <person name="Pearson M."/>
            <person name="Priest M."/>
            <person name="Roberts A."/>
            <person name="Saif S."/>
            <person name="Shea T."/>
            <person name="Shenoy N."/>
            <person name="Sisk P."/>
            <person name="Stolte C."/>
            <person name="Sykes S."/>
            <person name="White J."/>
            <person name="Yandava C."/>
            <person name="Wortman J."/>
            <person name="Nusbaum C."/>
            <person name="Birren B."/>
        </authorList>
    </citation>
    <scope>NUCLEOTIDE SEQUENCE</scope>
    <source>
        <strain evidence="3">P1A1 Lamole</strain>
    </source>
</reference>
<feature type="signal peptide" evidence="1">
    <location>
        <begin position="1"/>
        <end position="28"/>
    </location>
</feature>
<reference evidence="4" key="4">
    <citation type="submission" date="2015-06" db="UniProtKB">
        <authorList>
            <consortium name="EnsemblFungi"/>
        </authorList>
    </citation>
    <scope>IDENTIFICATION</scope>
</reference>
<keyword evidence="5" id="KW-1185">Reference proteome</keyword>
<dbReference type="Pfam" id="PF17667">
    <property type="entry name" value="Pkinase_fungal"/>
    <property type="match status" value="2"/>
</dbReference>
<dbReference type="EnsemblFungi" id="MVLG_02781T0">
    <property type="protein sequence ID" value="MVLG_02781T0"/>
    <property type="gene ID" value="MVLG_02781"/>
</dbReference>
<evidence type="ECO:0000256" key="1">
    <source>
        <dbReference type="SAM" id="SignalP"/>
    </source>
</evidence>
<dbReference type="HOGENOM" id="CLU_615679_0_0_1"/>
<proteinExistence type="predicted"/>
<dbReference type="InParanoid" id="U5H677"/>
<dbReference type="PROSITE" id="PS00109">
    <property type="entry name" value="PROTEIN_KINASE_TYR"/>
    <property type="match status" value="1"/>
</dbReference>
<keyword evidence="1" id="KW-0732">Signal</keyword>
<dbReference type="AlphaFoldDB" id="U5H677"/>
<dbReference type="EMBL" id="GL541665">
    <property type="protein sequence ID" value="KDE06893.1"/>
    <property type="molecule type" value="Genomic_DNA"/>
</dbReference>
<reference evidence="3 5" key="3">
    <citation type="journal article" date="2015" name="BMC Genomics">
        <title>Sex and parasites: genomic and transcriptomic analysis of Microbotryum lychnidis-dioicae, the biotrophic and plant-castrating anther smut fungus.</title>
        <authorList>
            <person name="Perlin M.H."/>
            <person name="Amselem J."/>
            <person name="Fontanillas E."/>
            <person name="Toh S.S."/>
            <person name="Chen Z."/>
            <person name="Goldberg J."/>
            <person name="Duplessis S."/>
            <person name="Henrissat B."/>
            <person name="Young S."/>
            <person name="Zeng Q."/>
            <person name="Aguileta G."/>
            <person name="Petit E."/>
            <person name="Badouin H."/>
            <person name="Andrews J."/>
            <person name="Razeeq D."/>
            <person name="Gabaldon T."/>
            <person name="Quesneville H."/>
            <person name="Giraud T."/>
            <person name="Hood M.E."/>
            <person name="Schultz D.J."/>
            <person name="Cuomo C.A."/>
        </authorList>
    </citation>
    <scope>NUCLEOTIDE SEQUENCE [LARGE SCALE GENOMIC DNA]</scope>
    <source>
        <strain evidence="5">p1A1 Lamole</strain>
        <strain evidence="3">P1A1 Lamole</strain>
    </source>
</reference>
<dbReference type="InterPro" id="IPR040976">
    <property type="entry name" value="Pkinase_fungal"/>
</dbReference>
<dbReference type="InterPro" id="IPR011009">
    <property type="entry name" value="Kinase-like_dom_sf"/>
</dbReference>
<reference evidence="5" key="1">
    <citation type="submission" date="2010-11" db="EMBL/GenBank/DDBJ databases">
        <title>The genome sequence of Microbotryum violaceum strain p1A1 Lamole.</title>
        <authorList>
            <person name="Cuomo C."/>
            <person name="Perlin M."/>
            <person name="Young S.K."/>
            <person name="Zeng Q."/>
            <person name="Gargeya S."/>
            <person name="Alvarado L."/>
            <person name="Berlin A."/>
            <person name="Chapman S.B."/>
            <person name="Chen Z."/>
            <person name="Freedman E."/>
            <person name="Gellesch M."/>
            <person name="Goldberg J."/>
            <person name="Griggs A."/>
            <person name="Gujja S."/>
            <person name="Heilman E."/>
            <person name="Heiman D."/>
            <person name="Howarth C."/>
            <person name="Mehta T."/>
            <person name="Neiman D."/>
            <person name="Pearson M."/>
            <person name="Roberts A."/>
            <person name="Saif S."/>
            <person name="Shea T."/>
            <person name="Shenoy N."/>
            <person name="Sisk P."/>
            <person name="Stolte C."/>
            <person name="Sykes S."/>
            <person name="White J."/>
            <person name="Yandava C."/>
            <person name="Haas B."/>
            <person name="Nusbaum C."/>
            <person name="Birren B."/>
        </authorList>
    </citation>
    <scope>NUCLEOTIDE SEQUENCE [LARGE SCALE GENOMIC DNA]</scope>
    <source>
        <strain evidence="5">p1A1 Lamole</strain>
    </source>
</reference>
<dbReference type="PROSITE" id="PS50011">
    <property type="entry name" value="PROTEIN_KINASE_DOM"/>
    <property type="match status" value="1"/>
</dbReference>
<evidence type="ECO:0000259" key="2">
    <source>
        <dbReference type="PROSITE" id="PS50011"/>
    </source>
</evidence>
<dbReference type="STRING" id="683840.U5H677"/>
<dbReference type="OrthoDB" id="2747778at2759"/>